<dbReference type="PANTHER" id="PTHR13789:SF309">
    <property type="entry name" value="PUTATIVE (AFU_ORTHOLOGUE AFUA_6G14510)-RELATED"/>
    <property type="match status" value="1"/>
</dbReference>
<accession>A0ABQ4G169</accession>
<evidence type="ECO:0000313" key="5">
    <source>
        <dbReference type="Proteomes" id="UP000603904"/>
    </source>
</evidence>
<dbReference type="Pfam" id="PF01494">
    <property type="entry name" value="FAD_binding_3"/>
    <property type="match status" value="1"/>
</dbReference>
<dbReference type="InterPro" id="IPR036188">
    <property type="entry name" value="FAD/NAD-bd_sf"/>
</dbReference>
<dbReference type="RefSeq" id="WP_204058161.1">
    <property type="nucleotide sequence ID" value="NZ_BAAAGP010000014.1"/>
</dbReference>
<name>A0ABQ4G169_9ACTN</name>
<dbReference type="Proteomes" id="UP000603904">
    <property type="component" value="Unassembled WGS sequence"/>
</dbReference>
<protein>
    <submittedName>
        <fullName evidence="4">Salicylate hydroxylase</fullName>
    </submittedName>
</protein>
<organism evidence="4 5">
    <name type="scientific">Microbispora corallina</name>
    <dbReference type="NCBI Taxonomy" id="83302"/>
    <lineage>
        <taxon>Bacteria</taxon>
        <taxon>Bacillati</taxon>
        <taxon>Actinomycetota</taxon>
        <taxon>Actinomycetes</taxon>
        <taxon>Streptosporangiales</taxon>
        <taxon>Streptosporangiaceae</taxon>
        <taxon>Microbispora</taxon>
    </lineage>
</organism>
<dbReference type="Gene3D" id="3.50.50.60">
    <property type="entry name" value="FAD/NAD(P)-binding domain"/>
    <property type="match status" value="1"/>
</dbReference>
<proteinExistence type="predicted"/>
<dbReference type="SUPFAM" id="SSF51905">
    <property type="entry name" value="FAD/NAD(P)-binding domain"/>
    <property type="match status" value="1"/>
</dbReference>
<keyword evidence="1" id="KW-0560">Oxidoreductase</keyword>
<dbReference type="PROSITE" id="PS51257">
    <property type="entry name" value="PROKAR_LIPOPROTEIN"/>
    <property type="match status" value="1"/>
</dbReference>
<evidence type="ECO:0000256" key="1">
    <source>
        <dbReference type="ARBA" id="ARBA00023002"/>
    </source>
</evidence>
<dbReference type="InterPro" id="IPR050493">
    <property type="entry name" value="FAD-dep_Monooxygenase_BioMet"/>
</dbReference>
<sequence length="382" mass="40716">MRVLVVGAGVAGLACARGLVRAGHEVEVYERAPALRTAGGSVTLWSGSTGILRDLGAGLSGIGRRIDAMESRRHDGRRLFTVDVAAAARRFGTPAVHVPRQRLVERLAEGLPSGVLRFGQACAGVDPDAGVVRLADGREVRGDVVVGADGRSSAVRDRLWGADPARPTGWVTWQGFVRGPADLVSSHLALMIIGREGLCGLIPAGDGLLLWWFDHRIGGGDPPASPARALAARFGGWAAPVPEILAAIGDVDRFAHYRHRVPKVWGRGRATLAGDAAHSMPPTLAQGANQALEDAWALVRELTGDGPVEDRLRRYERVRSRTAGRVAALAAVESTDRYPVQAMTRLVPDALLTATNTRWLRRASTYLRSSGPVPEKGAVRRP</sequence>
<evidence type="ECO:0000256" key="2">
    <source>
        <dbReference type="ARBA" id="ARBA00023033"/>
    </source>
</evidence>
<keyword evidence="2" id="KW-0503">Monooxygenase</keyword>
<dbReference type="PRINTS" id="PR00420">
    <property type="entry name" value="RNGMNOXGNASE"/>
</dbReference>
<evidence type="ECO:0000313" key="4">
    <source>
        <dbReference type="EMBL" id="GIH40780.1"/>
    </source>
</evidence>
<evidence type="ECO:0000259" key="3">
    <source>
        <dbReference type="Pfam" id="PF01494"/>
    </source>
</evidence>
<feature type="domain" description="FAD-binding" evidence="3">
    <location>
        <begin position="2"/>
        <end position="327"/>
    </location>
</feature>
<dbReference type="EMBL" id="BOOC01000015">
    <property type="protein sequence ID" value="GIH40780.1"/>
    <property type="molecule type" value="Genomic_DNA"/>
</dbReference>
<gene>
    <name evidence="4" type="ORF">Mco01_37800</name>
</gene>
<reference evidence="4 5" key="1">
    <citation type="submission" date="2021-01" db="EMBL/GenBank/DDBJ databases">
        <title>Whole genome shotgun sequence of Microbispora corallina NBRC 16416.</title>
        <authorList>
            <person name="Komaki H."/>
            <person name="Tamura T."/>
        </authorList>
    </citation>
    <scope>NUCLEOTIDE SEQUENCE [LARGE SCALE GENOMIC DNA]</scope>
    <source>
        <strain evidence="4 5">NBRC 16416</strain>
    </source>
</reference>
<dbReference type="PANTHER" id="PTHR13789">
    <property type="entry name" value="MONOOXYGENASE"/>
    <property type="match status" value="1"/>
</dbReference>
<comment type="caution">
    <text evidence="4">The sequence shown here is derived from an EMBL/GenBank/DDBJ whole genome shotgun (WGS) entry which is preliminary data.</text>
</comment>
<dbReference type="InterPro" id="IPR002938">
    <property type="entry name" value="FAD-bd"/>
</dbReference>
<keyword evidence="5" id="KW-1185">Reference proteome</keyword>